<accession>W9YQV0</accession>
<keyword evidence="2" id="KW-1185">Reference proteome</keyword>
<dbReference type="HOGENOM" id="CLU_1077688_0_0_1"/>
<dbReference type="EMBL" id="AMGY01000001">
    <property type="protein sequence ID" value="EXJ91641.1"/>
    <property type="molecule type" value="Genomic_DNA"/>
</dbReference>
<evidence type="ECO:0000313" key="1">
    <source>
        <dbReference type="EMBL" id="EXJ91641.1"/>
    </source>
</evidence>
<dbReference type="GeneID" id="19164331"/>
<evidence type="ECO:0000313" key="2">
    <source>
        <dbReference type="Proteomes" id="UP000019478"/>
    </source>
</evidence>
<dbReference type="RefSeq" id="XP_007728531.1">
    <property type="nucleotide sequence ID" value="XM_007730341.1"/>
</dbReference>
<organism evidence="1 2">
    <name type="scientific">Capronia epimyces CBS 606.96</name>
    <dbReference type="NCBI Taxonomy" id="1182542"/>
    <lineage>
        <taxon>Eukaryota</taxon>
        <taxon>Fungi</taxon>
        <taxon>Dikarya</taxon>
        <taxon>Ascomycota</taxon>
        <taxon>Pezizomycotina</taxon>
        <taxon>Eurotiomycetes</taxon>
        <taxon>Chaetothyriomycetidae</taxon>
        <taxon>Chaetothyriales</taxon>
        <taxon>Herpotrichiellaceae</taxon>
        <taxon>Capronia</taxon>
    </lineage>
</organism>
<reference evidence="1 2" key="1">
    <citation type="submission" date="2013-03" db="EMBL/GenBank/DDBJ databases">
        <title>The Genome Sequence of Capronia epimyces CBS 606.96.</title>
        <authorList>
            <consortium name="The Broad Institute Genomics Platform"/>
            <person name="Cuomo C."/>
            <person name="de Hoog S."/>
            <person name="Gorbushina A."/>
            <person name="Walker B."/>
            <person name="Young S.K."/>
            <person name="Zeng Q."/>
            <person name="Gargeya S."/>
            <person name="Fitzgerald M."/>
            <person name="Haas B."/>
            <person name="Abouelleil A."/>
            <person name="Allen A.W."/>
            <person name="Alvarado L."/>
            <person name="Arachchi H.M."/>
            <person name="Berlin A.M."/>
            <person name="Chapman S.B."/>
            <person name="Gainer-Dewar J."/>
            <person name="Goldberg J."/>
            <person name="Griggs A."/>
            <person name="Gujja S."/>
            <person name="Hansen M."/>
            <person name="Howarth C."/>
            <person name="Imamovic A."/>
            <person name="Ireland A."/>
            <person name="Larimer J."/>
            <person name="McCowan C."/>
            <person name="Murphy C."/>
            <person name="Pearson M."/>
            <person name="Poon T.W."/>
            <person name="Priest M."/>
            <person name="Roberts A."/>
            <person name="Saif S."/>
            <person name="Shea T."/>
            <person name="Sisk P."/>
            <person name="Sykes S."/>
            <person name="Wortman J."/>
            <person name="Nusbaum C."/>
            <person name="Birren B."/>
        </authorList>
    </citation>
    <scope>NUCLEOTIDE SEQUENCE [LARGE SCALE GENOMIC DNA]</scope>
    <source>
        <strain evidence="1 2">CBS 606.96</strain>
    </source>
</reference>
<dbReference type="Proteomes" id="UP000019478">
    <property type="component" value="Unassembled WGS sequence"/>
</dbReference>
<dbReference type="OrthoDB" id="4121200at2759"/>
<gene>
    <name evidence="1" type="ORF">A1O3_00191</name>
</gene>
<comment type="caution">
    <text evidence="1">The sequence shown here is derived from an EMBL/GenBank/DDBJ whole genome shotgun (WGS) entry which is preliminary data.</text>
</comment>
<proteinExistence type="predicted"/>
<sequence>MPWLPWLQDCPEYDHEVGLVDLSMFIHMCKFRHLQSKITCASAQLKPEDSKPFITSMLVEIKDWERQSEAFVRGKDDEEGYFSSLWLRRGCAVLEVQLYSMYGIVTATATAAEMVVSLFNACCATCHAFRKVQKSHQLAPQWIDTIFEFQAGVTLLYLIWSKNIASQDWQAAERAVRDCRSTLVILATVAPVVESFINCIDALVTMVFNETQNVPDTAERKAGSEQELQEAMQKAIDAGVAPHIRDMLHEMSKGREII</sequence>
<protein>
    <submittedName>
        <fullName evidence="1">Uncharacterized protein</fullName>
    </submittedName>
</protein>
<dbReference type="AlphaFoldDB" id="W9YQV0"/>
<name>W9YQV0_9EURO</name>
<dbReference type="CDD" id="cd12148">
    <property type="entry name" value="fungal_TF_MHR"/>
    <property type="match status" value="1"/>
</dbReference>